<dbReference type="Gene3D" id="2.40.240.50">
    <property type="entry name" value="Barwin-like endoglucanases"/>
    <property type="match status" value="1"/>
</dbReference>
<dbReference type="GO" id="GO:0009254">
    <property type="term" value="P:peptidoglycan turnover"/>
    <property type="evidence" value="ECO:0007669"/>
    <property type="project" value="InterPro"/>
</dbReference>
<dbReference type="PANTHER" id="PTHR30124:SF0">
    <property type="entry name" value="MEMBRANE-BOUND LYTIC MUREIN TRANSGLYCOSYLASE A"/>
    <property type="match status" value="1"/>
</dbReference>
<evidence type="ECO:0000256" key="5">
    <source>
        <dbReference type="ARBA" id="ARBA00030918"/>
    </source>
</evidence>
<dbReference type="GO" id="GO:0008933">
    <property type="term" value="F:peptidoglycan lytic transglycosylase activity"/>
    <property type="evidence" value="ECO:0007669"/>
    <property type="project" value="TreeGrafter"/>
</dbReference>
<reference evidence="8" key="1">
    <citation type="submission" date="2024-01" db="EMBL/GenBank/DDBJ databases">
        <title>Bank of Algae and Cyanobacteria of the Azores (BACA) strain genomes.</title>
        <authorList>
            <person name="Luz R."/>
            <person name="Cordeiro R."/>
            <person name="Fonseca A."/>
            <person name="Goncalves V."/>
        </authorList>
    </citation>
    <scope>NUCLEOTIDE SEQUENCE</scope>
    <source>
        <strain evidence="8">BACA0141</strain>
    </source>
</reference>
<feature type="domain" description="Lytic transglycosylase MltA" evidence="7">
    <location>
        <begin position="157"/>
        <end position="291"/>
    </location>
</feature>
<keyword evidence="9" id="KW-1185">Reference proteome</keyword>
<feature type="signal peptide" evidence="6">
    <location>
        <begin position="1"/>
        <end position="22"/>
    </location>
</feature>
<dbReference type="GO" id="GO:0071555">
    <property type="term" value="P:cell wall organization"/>
    <property type="evidence" value="ECO:0007669"/>
    <property type="project" value="UniProtKB-KW"/>
</dbReference>
<dbReference type="RefSeq" id="WP_330482437.1">
    <property type="nucleotide sequence ID" value="NZ_JAZBJZ010000011.1"/>
</dbReference>
<dbReference type="GO" id="GO:0004553">
    <property type="term" value="F:hydrolase activity, hydrolyzing O-glycosyl compounds"/>
    <property type="evidence" value="ECO:0007669"/>
    <property type="project" value="InterPro"/>
</dbReference>
<dbReference type="EMBL" id="JAZBJZ010000011">
    <property type="protein sequence ID" value="MEE3716013.1"/>
    <property type="molecule type" value="Genomic_DNA"/>
</dbReference>
<accession>A0AAW9PUY8</accession>
<comment type="catalytic activity">
    <reaction evidence="1">
        <text>Exolytic cleavage of the (1-&gt;4)-beta-glycosidic linkage between N-acetylmuramic acid (MurNAc) and N-acetylglucosamine (GlcNAc) residues in peptidoglycan, from either the reducing or the non-reducing ends of the peptidoglycan chains, with concomitant formation of a 1,6-anhydrobond in the MurNAc residue.</text>
        <dbReference type="EC" id="4.2.2.n1"/>
    </reaction>
</comment>
<comment type="caution">
    <text evidence="8">The sequence shown here is derived from an EMBL/GenBank/DDBJ whole genome shotgun (WGS) entry which is preliminary data.</text>
</comment>
<evidence type="ECO:0000256" key="6">
    <source>
        <dbReference type="SAM" id="SignalP"/>
    </source>
</evidence>
<dbReference type="PANTHER" id="PTHR30124">
    <property type="entry name" value="MEMBRANE-BOUND LYTIC MUREIN TRANSGLYCOSYLASE A"/>
    <property type="match status" value="1"/>
</dbReference>
<dbReference type="InterPro" id="IPR026044">
    <property type="entry name" value="MltA"/>
</dbReference>
<keyword evidence="3" id="KW-0456">Lyase</keyword>
<dbReference type="CDD" id="cd14668">
    <property type="entry name" value="mlta_B"/>
    <property type="match status" value="1"/>
</dbReference>
<gene>
    <name evidence="8" type="ORF">V2H45_04540</name>
</gene>
<evidence type="ECO:0000256" key="3">
    <source>
        <dbReference type="ARBA" id="ARBA00023239"/>
    </source>
</evidence>
<dbReference type="Gene3D" id="2.40.40.10">
    <property type="entry name" value="RlpA-like domain"/>
    <property type="match status" value="1"/>
</dbReference>
<feature type="chain" id="PRO_5043846978" description="peptidoglycan lytic exotransglycosylase" evidence="6">
    <location>
        <begin position="23"/>
        <end position="395"/>
    </location>
</feature>
<protein>
    <recommendedName>
        <fullName evidence="2">peptidoglycan lytic exotransglycosylase</fullName>
        <ecNumber evidence="2">4.2.2.n1</ecNumber>
    </recommendedName>
    <alternativeName>
        <fullName evidence="5">Murein hydrolase A</fullName>
    </alternativeName>
</protein>
<dbReference type="GO" id="GO:0009253">
    <property type="term" value="P:peptidoglycan catabolic process"/>
    <property type="evidence" value="ECO:0007669"/>
    <property type="project" value="TreeGrafter"/>
</dbReference>
<dbReference type="Pfam" id="PF06725">
    <property type="entry name" value="3D"/>
    <property type="match status" value="1"/>
</dbReference>
<keyword evidence="6" id="KW-0732">Signal</keyword>
<evidence type="ECO:0000313" key="8">
    <source>
        <dbReference type="EMBL" id="MEE3716013.1"/>
    </source>
</evidence>
<keyword evidence="4" id="KW-0961">Cell wall biogenesis/degradation</keyword>
<proteinExistence type="predicted"/>
<dbReference type="EC" id="4.2.2.n1" evidence="2"/>
<evidence type="ECO:0000313" key="9">
    <source>
        <dbReference type="Proteomes" id="UP001333818"/>
    </source>
</evidence>
<dbReference type="Proteomes" id="UP001333818">
    <property type="component" value="Unassembled WGS sequence"/>
</dbReference>
<evidence type="ECO:0000256" key="4">
    <source>
        <dbReference type="ARBA" id="ARBA00023316"/>
    </source>
</evidence>
<dbReference type="SUPFAM" id="SSF50685">
    <property type="entry name" value="Barwin-like endoglucanases"/>
    <property type="match status" value="1"/>
</dbReference>
<evidence type="ECO:0000256" key="1">
    <source>
        <dbReference type="ARBA" id="ARBA00001420"/>
    </source>
</evidence>
<dbReference type="Pfam" id="PF03562">
    <property type="entry name" value="MltA"/>
    <property type="match status" value="1"/>
</dbReference>
<dbReference type="SMART" id="SM00925">
    <property type="entry name" value="MltA"/>
    <property type="match status" value="1"/>
</dbReference>
<dbReference type="AlphaFoldDB" id="A0AAW9PUY8"/>
<dbReference type="CDD" id="cd14485">
    <property type="entry name" value="mltA_like_LT_A"/>
    <property type="match status" value="1"/>
</dbReference>
<dbReference type="InterPro" id="IPR010611">
    <property type="entry name" value="3D_dom"/>
</dbReference>
<organism evidence="8 9">
    <name type="scientific">Tumidithrix elongata BACA0141</name>
    <dbReference type="NCBI Taxonomy" id="2716417"/>
    <lineage>
        <taxon>Bacteria</taxon>
        <taxon>Bacillati</taxon>
        <taxon>Cyanobacteriota</taxon>
        <taxon>Cyanophyceae</taxon>
        <taxon>Pseudanabaenales</taxon>
        <taxon>Pseudanabaenaceae</taxon>
        <taxon>Tumidithrix</taxon>
        <taxon>Tumidithrix elongata</taxon>
    </lineage>
</organism>
<evidence type="ECO:0000259" key="7">
    <source>
        <dbReference type="SMART" id="SM00925"/>
    </source>
</evidence>
<dbReference type="GO" id="GO:0019867">
    <property type="term" value="C:outer membrane"/>
    <property type="evidence" value="ECO:0007669"/>
    <property type="project" value="InterPro"/>
</dbReference>
<evidence type="ECO:0000256" key="2">
    <source>
        <dbReference type="ARBA" id="ARBA00012587"/>
    </source>
</evidence>
<sequence>MYNGQIFSLSLGILLAGLPSLAATQVPSQDFKQDSKQENIEIPKLAQVLVPLPKQAINPLSDRLVDDLFDCDRTQLLKAIDYSIQYIRTPSAADRYPVGEISRDRMERSLIRFRQLVQTSPNAVELQKAVLQEFDLHKSIGLDRKGTVQFTGYYEAVYKASRTRNGEFQYPIYRLPPDFNTWERPHPTREMLEGSKRLAGLEIAWLSDRFQAFLIHVQGSARLVLNDGSLITVGFAGKTDRPYTSVGAAIVRDGKMRLEDVTLQSLMAYFQKHPQELVGYLNRNQSFVFFRETNGSPAIGSLNLPVTAERSIATDKSIMPAGAIALIRTPLPFLNPVTNTYEFRPVNRFVLDQDTGGAIKGAGRVDIFMGTGEVPKQRAGLIKYDGELYYLVLKK</sequence>
<name>A0AAW9PUY8_9CYAN</name>
<dbReference type="InterPro" id="IPR005300">
    <property type="entry name" value="MltA_B"/>
</dbReference>
<dbReference type="InterPro" id="IPR036908">
    <property type="entry name" value="RlpA-like_sf"/>
</dbReference>
<dbReference type="PIRSF" id="PIRSF019422">
    <property type="entry name" value="MltA"/>
    <property type="match status" value="1"/>
</dbReference>